<protein>
    <submittedName>
        <fullName evidence="2">Uncharacterized protein</fullName>
    </submittedName>
</protein>
<name>A0A9W9PVE4_9EURO</name>
<evidence type="ECO:0000256" key="1">
    <source>
        <dbReference type="SAM" id="MobiDB-lite"/>
    </source>
</evidence>
<feature type="compositionally biased region" description="Polar residues" evidence="1">
    <location>
        <begin position="101"/>
        <end position="112"/>
    </location>
</feature>
<evidence type="ECO:0000313" key="3">
    <source>
        <dbReference type="Proteomes" id="UP001147746"/>
    </source>
</evidence>
<reference evidence="2" key="1">
    <citation type="submission" date="2022-12" db="EMBL/GenBank/DDBJ databases">
        <authorList>
            <person name="Petersen C."/>
        </authorList>
    </citation>
    <scope>NUCLEOTIDE SEQUENCE</scope>
    <source>
        <strain evidence="2">IBT 21472</strain>
    </source>
</reference>
<keyword evidence="3" id="KW-1185">Reference proteome</keyword>
<dbReference type="OrthoDB" id="5367448at2759"/>
<gene>
    <name evidence="2" type="ORF">N7476_005351</name>
</gene>
<proteinExistence type="predicted"/>
<dbReference type="EMBL" id="JAPZBO010000005">
    <property type="protein sequence ID" value="KAJ5315044.1"/>
    <property type="molecule type" value="Genomic_DNA"/>
</dbReference>
<comment type="caution">
    <text evidence="2">The sequence shown here is derived from an EMBL/GenBank/DDBJ whole genome shotgun (WGS) entry which is preliminary data.</text>
</comment>
<dbReference type="Proteomes" id="UP001147746">
    <property type="component" value="Unassembled WGS sequence"/>
</dbReference>
<feature type="region of interest" description="Disordered" evidence="1">
    <location>
        <begin position="90"/>
        <end position="112"/>
    </location>
</feature>
<dbReference type="AlphaFoldDB" id="A0A9W9PVE4"/>
<evidence type="ECO:0000313" key="2">
    <source>
        <dbReference type="EMBL" id="KAJ5315044.1"/>
    </source>
</evidence>
<feature type="compositionally biased region" description="Basic and acidic residues" evidence="1">
    <location>
        <begin position="236"/>
        <end position="270"/>
    </location>
</feature>
<reference evidence="2" key="2">
    <citation type="journal article" date="2023" name="IMA Fungus">
        <title>Comparative genomic study of the Penicillium genus elucidates a diverse pangenome and 15 lateral gene transfer events.</title>
        <authorList>
            <person name="Petersen C."/>
            <person name="Sorensen T."/>
            <person name="Nielsen M.R."/>
            <person name="Sondergaard T.E."/>
            <person name="Sorensen J.L."/>
            <person name="Fitzpatrick D.A."/>
            <person name="Frisvad J.C."/>
            <person name="Nielsen K.L."/>
        </authorList>
    </citation>
    <scope>NUCLEOTIDE SEQUENCE</scope>
    <source>
        <strain evidence="2">IBT 21472</strain>
    </source>
</reference>
<sequence>MAATSTAKPGAALFETLVSHVHISITPGTKNLHESRQILAALQKFGEVTAFKNGKYNIQNQNPHKDKTILAIFDTNESAHRAIAASPINITLSPDSPIPTPNSKSAPNSSPRTITCTIQESRHNHWASQNRNPFRGAWGIGTDVRKGAIFQDMYRSVPLMGLADVLQSSRKHWIRNNFRSEEEQIMLDDGRSLRRLWREGLEREGGLEEGLEHAREGEERKPRTGLSRVSRQMQKWAKEREEEERMKEGVERMGEDWIGHLEETKKTDRG</sequence>
<feature type="compositionally biased region" description="Basic and acidic residues" evidence="1">
    <location>
        <begin position="208"/>
        <end position="222"/>
    </location>
</feature>
<feature type="region of interest" description="Disordered" evidence="1">
    <location>
        <begin position="208"/>
        <end position="270"/>
    </location>
</feature>
<organism evidence="2 3">
    <name type="scientific">Penicillium atrosanguineum</name>
    <dbReference type="NCBI Taxonomy" id="1132637"/>
    <lineage>
        <taxon>Eukaryota</taxon>
        <taxon>Fungi</taxon>
        <taxon>Dikarya</taxon>
        <taxon>Ascomycota</taxon>
        <taxon>Pezizomycotina</taxon>
        <taxon>Eurotiomycetes</taxon>
        <taxon>Eurotiomycetidae</taxon>
        <taxon>Eurotiales</taxon>
        <taxon>Aspergillaceae</taxon>
        <taxon>Penicillium</taxon>
    </lineage>
</organism>
<accession>A0A9W9PVE4</accession>